<reference evidence="4" key="1">
    <citation type="submission" date="2020-10" db="EMBL/GenBank/DDBJ databases">
        <authorList>
            <person name="Castelo-Branco R."/>
            <person name="Eusebio N."/>
            <person name="Adriana R."/>
            <person name="Vieira A."/>
            <person name="Brugerolle De Fraissinette N."/>
            <person name="Rezende De Castro R."/>
            <person name="Schneider M.P."/>
            <person name="Vasconcelos V."/>
            <person name="Leao P.N."/>
        </authorList>
    </citation>
    <scope>NUCLEOTIDE SEQUENCE</scope>
    <source>
        <strain evidence="4">LEGE 12446</strain>
    </source>
</reference>
<dbReference type="EMBL" id="JADEXS010000065">
    <property type="protein sequence ID" value="MBE9022205.1"/>
    <property type="molecule type" value="Genomic_DNA"/>
</dbReference>
<dbReference type="Proteomes" id="UP000622533">
    <property type="component" value="Unassembled WGS sequence"/>
</dbReference>
<evidence type="ECO:0000256" key="1">
    <source>
        <dbReference type="ARBA" id="ARBA00022729"/>
    </source>
</evidence>
<accession>A0A8J6ZJ35</accession>
<evidence type="ECO:0000259" key="3">
    <source>
        <dbReference type="Pfam" id="PF12849"/>
    </source>
</evidence>
<protein>
    <submittedName>
        <fullName evidence="4">Substrate-binding domain-containing protein</fullName>
    </submittedName>
</protein>
<sequence length="702" mass="78973">MAVVNLKLRRTSEKGFLVILRAKNLDEETEGFLPPLLPELELSFNQWQTAYRQIEAVRSCVAPAPGLRLTPKSVTIHSHAEHTGAVKDYLNQWLNSGDSKWRPIRDRLIAIAQQLHQSNDEIRVIIDAIDIDLRRLPWQAWNLFEEHYPQTEIALSTPKSANQQSNKLVPKSTKVRILVAVGRSDGINTKDDLKVIQDLEKHGVEVVCLIQPSRKELCEALWDEKGYHIFVFTGHSGSQEDGQIGWIELNNKESLTIEEFKEAFKQAIHKGLQLGIFNSCDGLGLANQIAQLHLPQIIIMREPVPDPVAVEFLKYFFQEFSRNNSLFTSVQKARKRLEHFKSDYPGAIWLPTICIEPNFEPLNWQGLCGVSPRILPPVKPDNSIHQPQKNIKPWLLTGLISVAIGSAAYIGWNIFLPSPPTGTFRDGGSTSYAPIRALVNEKIKKKWPQFKLIYWKHPSLPQNSGTGIKMLLEGQISFAESSRFVNDDESERATTKRIKLKQVAVAMDAIAIVVNRDLNIPGLSIDQLKDIYTHKITNWKEVGGPDIQITPYFHSGNGGSTAFLKDSILGHNQLDLPVTFVSITPTEILNLVKKSPGGIYYASAPQVINQCSVKTIPIILKNKTKVAPDKPGKMPGKNCPWEHNKINIEAIKNNTYPLSRYLFIIIKQDGQEDEKAGEFLANYLLTAEGQDLVQQAGFVRVR</sequence>
<dbReference type="InterPro" id="IPR024370">
    <property type="entry name" value="PBP_domain"/>
</dbReference>
<evidence type="ECO:0000313" key="4">
    <source>
        <dbReference type="EMBL" id="MBE9022205.1"/>
    </source>
</evidence>
<keyword evidence="1" id="KW-0732">Signal</keyword>
<dbReference type="RefSeq" id="WP_193914746.1">
    <property type="nucleotide sequence ID" value="NZ_JADEXS020000001.1"/>
</dbReference>
<dbReference type="Gene3D" id="3.40.190.10">
    <property type="entry name" value="Periplasmic binding protein-like II"/>
    <property type="match status" value="2"/>
</dbReference>
<gene>
    <name evidence="4" type="ORF">IQ276_07085</name>
</gene>
<name>A0A8J6ZJ35_DESMC</name>
<dbReference type="Pfam" id="PF12849">
    <property type="entry name" value="PBP_like_2"/>
    <property type="match status" value="1"/>
</dbReference>
<dbReference type="PANTHER" id="PTHR30570:SF1">
    <property type="entry name" value="PHOSPHATE-BINDING PROTEIN PSTS"/>
    <property type="match status" value="1"/>
</dbReference>
<evidence type="ECO:0000313" key="5">
    <source>
        <dbReference type="Proteomes" id="UP000622533"/>
    </source>
</evidence>
<feature type="domain" description="CHAT" evidence="2">
    <location>
        <begin position="107"/>
        <end position="364"/>
    </location>
</feature>
<keyword evidence="5" id="KW-1185">Reference proteome</keyword>
<dbReference type="PANTHER" id="PTHR30570">
    <property type="entry name" value="PERIPLASMIC PHOSPHATE BINDING COMPONENT OF PHOSPHATE ABC TRANSPORTER"/>
    <property type="match status" value="1"/>
</dbReference>
<feature type="domain" description="PBP" evidence="3">
    <location>
        <begin position="421"/>
        <end position="687"/>
    </location>
</feature>
<evidence type="ECO:0000259" key="2">
    <source>
        <dbReference type="Pfam" id="PF12770"/>
    </source>
</evidence>
<organism evidence="4 5">
    <name type="scientific">Desmonostoc muscorum LEGE 12446</name>
    <dbReference type="NCBI Taxonomy" id="1828758"/>
    <lineage>
        <taxon>Bacteria</taxon>
        <taxon>Bacillati</taxon>
        <taxon>Cyanobacteriota</taxon>
        <taxon>Cyanophyceae</taxon>
        <taxon>Nostocales</taxon>
        <taxon>Nostocaceae</taxon>
        <taxon>Desmonostoc</taxon>
    </lineage>
</organism>
<dbReference type="InterPro" id="IPR050811">
    <property type="entry name" value="Phosphate_ABC_transporter"/>
</dbReference>
<dbReference type="AlphaFoldDB" id="A0A8J6ZJ35"/>
<dbReference type="InterPro" id="IPR024983">
    <property type="entry name" value="CHAT_dom"/>
</dbReference>
<dbReference type="SUPFAM" id="SSF53850">
    <property type="entry name" value="Periplasmic binding protein-like II"/>
    <property type="match status" value="1"/>
</dbReference>
<proteinExistence type="predicted"/>
<comment type="caution">
    <text evidence="4">The sequence shown here is derived from an EMBL/GenBank/DDBJ whole genome shotgun (WGS) entry which is preliminary data.</text>
</comment>
<dbReference type="Pfam" id="PF12770">
    <property type="entry name" value="CHAT"/>
    <property type="match status" value="1"/>
</dbReference>